<dbReference type="NCBIfam" id="TIGR00071">
    <property type="entry name" value="hisT_truA"/>
    <property type="match status" value="1"/>
</dbReference>
<name>A0ABS1HHT7_9BACT</name>
<feature type="domain" description="Pseudouridine synthase I TruA alpha/beta" evidence="6">
    <location>
        <begin position="150"/>
        <end position="244"/>
    </location>
</feature>
<dbReference type="InterPro" id="IPR020097">
    <property type="entry name" value="PsdUridine_synth_TruA_a/b_dom"/>
</dbReference>
<dbReference type="EC" id="5.4.99.12" evidence="4"/>
<evidence type="ECO:0000256" key="5">
    <source>
        <dbReference type="RuleBase" id="RU003792"/>
    </source>
</evidence>
<dbReference type="Pfam" id="PF01416">
    <property type="entry name" value="PseudoU_synth_1"/>
    <property type="match status" value="1"/>
</dbReference>
<organism evidence="7 8">
    <name type="scientific">Carboxylicivirga marina</name>
    <dbReference type="NCBI Taxonomy" id="2800988"/>
    <lineage>
        <taxon>Bacteria</taxon>
        <taxon>Pseudomonadati</taxon>
        <taxon>Bacteroidota</taxon>
        <taxon>Bacteroidia</taxon>
        <taxon>Marinilabiliales</taxon>
        <taxon>Marinilabiliaceae</taxon>
        <taxon>Carboxylicivirga</taxon>
    </lineage>
</organism>
<dbReference type="InterPro" id="IPR001406">
    <property type="entry name" value="PsdUridine_synth_TruA"/>
</dbReference>
<evidence type="ECO:0000259" key="6">
    <source>
        <dbReference type="Pfam" id="PF01416"/>
    </source>
</evidence>
<dbReference type="PANTHER" id="PTHR11142:SF0">
    <property type="entry name" value="TRNA PSEUDOURIDINE SYNTHASE-LIKE 1"/>
    <property type="match status" value="1"/>
</dbReference>
<evidence type="ECO:0000313" key="7">
    <source>
        <dbReference type="EMBL" id="MBK3516838.1"/>
    </source>
</evidence>
<dbReference type="PIRSF" id="PIRSF001430">
    <property type="entry name" value="tRNA_psdUrid_synth"/>
    <property type="match status" value="1"/>
</dbReference>
<evidence type="ECO:0000256" key="2">
    <source>
        <dbReference type="ARBA" id="ARBA00022694"/>
    </source>
</evidence>
<comment type="caution">
    <text evidence="4">Lacks conserved residue(s) required for the propagation of feature annotation.</text>
</comment>
<gene>
    <name evidence="4 7" type="primary">truA</name>
    <name evidence="7" type="ORF">JIV24_05760</name>
</gene>
<accession>A0ABS1HHT7</accession>
<dbReference type="EMBL" id="JAENRR010000009">
    <property type="protein sequence ID" value="MBK3516838.1"/>
    <property type="molecule type" value="Genomic_DNA"/>
</dbReference>
<comment type="catalytic activity">
    <reaction evidence="4 5">
        <text>uridine(38/39/40) in tRNA = pseudouridine(38/39/40) in tRNA</text>
        <dbReference type="Rhea" id="RHEA:22376"/>
        <dbReference type="Rhea" id="RHEA-COMP:10085"/>
        <dbReference type="Rhea" id="RHEA-COMP:10087"/>
        <dbReference type="ChEBI" id="CHEBI:65314"/>
        <dbReference type="ChEBI" id="CHEBI:65315"/>
        <dbReference type="EC" id="5.4.99.12"/>
    </reaction>
</comment>
<comment type="function">
    <text evidence="4">Formation of pseudouridine at positions 38, 39 and 40 in the anticodon stem and loop of transfer RNAs.</text>
</comment>
<dbReference type="InterPro" id="IPR020095">
    <property type="entry name" value="PsdUridine_synth_TruA_C"/>
</dbReference>
<comment type="similarity">
    <text evidence="1 4 5">Belongs to the tRNA pseudouridine synthase TruA family.</text>
</comment>
<dbReference type="HAMAP" id="MF_00171">
    <property type="entry name" value="TruA"/>
    <property type="match status" value="1"/>
</dbReference>
<keyword evidence="3 4" id="KW-0413">Isomerase</keyword>
<feature type="active site" description="Nucleophile" evidence="4">
    <location>
        <position position="52"/>
    </location>
</feature>
<dbReference type="InterPro" id="IPR020094">
    <property type="entry name" value="TruA/RsuA/RluB/E/F_N"/>
</dbReference>
<evidence type="ECO:0000313" key="8">
    <source>
        <dbReference type="Proteomes" id="UP000605676"/>
    </source>
</evidence>
<dbReference type="Proteomes" id="UP000605676">
    <property type="component" value="Unassembled WGS sequence"/>
</dbReference>
<evidence type="ECO:0000256" key="3">
    <source>
        <dbReference type="ARBA" id="ARBA00023235"/>
    </source>
</evidence>
<evidence type="ECO:0000256" key="1">
    <source>
        <dbReference type="ARBA" id="ARBA00009375"/>
    </source>
</evidence>
<dbReference type="RefSeq" id="WP_200464064.1">
    <property type="nucleotide sequence ID" value="NZ_JAENRR010000009.1"/>
</dbReference>
<protein>
    <recommendedName>
        <fullName evidence="4">tRNA pseudouridine synthase A</fullName>
        <ecNumber evidence="4">5.4.99.12</ecNumber>
    </recommendedName>
    <alternativeName>
        <fullName evidence="4">tRNA pseudouridine(38-40) synthase</fullName>
    </alternativeName>
    <alternativeName>
        <fullName evidence="4">tRNA pseudouridylate synthase I</fullName>
    </alternativeName>
    <alternativeName>
        <fullName evidence="4">tRNA-uridine isomerase I</fullName>
    </alternativeName>
</protein>
<feature type="binding site" evidence="4">
    <location>
        <position position="111"/>
    </location>
    <ligand>
        <name>substrate</name>
    </ligand>
</feature>
<proteinExistence type="inferred from homology"/>
<dbReference type="GO" id="GO:0160147">
    <property type="term" value="F:tRNA pseudouridine(38-40) synthase activity"/>
    <property type="evidence" value="ECO:0007669"/>
    <property type="project" value="UniProtKB-EC"/>
</dbReference>
<sequence length="259" mass="29603">MHRYFIELAYNGASFHGWQIQPNAISVQEVLNEALNKALRQDVKVVGCGRTDTGVHASYFVAHFDSAVEIENTNKLVHKLNRIVGDGVVVYSAQKVSEESHSRFHAIARTYHYYLRNEKNPFVVDFSYRPFYQFDVDKMNEAARILFEFNDFTSFSRLHTDVKTNNCKVVQAEWKQVGDGVVFVIKADRFLRNMVRAIVGTLLEVGRGKITVEQFKEVIKKKDRGSAGTSVPGKALFLVDVEYPDNVFKPTAKRFPPFK</sequence>
<keyword evidence="8" id="KW-1185">Reference proteome</keyword>
<dbReference type="SUPFAM" id="SSF55120">
    <property type="entry name" value="Pseudouridine synthase"/>
    <property type="match status" value="1"/>
</dbReference>
<dbReference type="Gene3D" id="3.30.70.660">
    <property type="entry name" value="Pseudouridine synthase I, catalytic domain, C-terminal subdomain"/>
    <property type="match status" value="1"/>
</dbReference>
<dbReference type="Gene3D" id="3.30.70.580">
    <property type="entry name" value="Pseudouridine synthase I, catalytic domain, N-terminal subdomain"/>
    <property type="match status" value="1"/>
</dbReference>
<dbReference type="InterPro" id="IPR020103">
    <property type="entry name" value="PsdUridine_synth_cat_dom_sf"/>
</dbReference>
<reference evidence="7 8" key="1">
    <citation type="submission" date="2021-01" db="EMBL/GenBank/DDBJ databases">
        <title>Carboxyliciviraga sp.nov., isolated from coastal sediments.</title>
        <authorList>
            <person name="Lu D."/>
            <person name="Zhang T."/>
        </authorList>
    </citation>
    <scope>NUCLEOTIDE SEQUENCE [LARGE SCALE GENOMIC DNA]</scope>
    <source>
        <strain evidence="7 8">N1Y132</strain>
    </source>
</reference>
<dbReference type="CDD" id="cd02570">
    <property type="entry name" value="PseudoU_synth_EcTruA"/>
    <property type="match status" value="1"/>
</dbReference>
<dbReference type="PANTHER" id="PTHR11142">
    <property type="entry name" value="PSEUDOURIDYLATE SYNTHASE"/>
    <property type="match status" value="1"/>
</dbReference>
<evidence type="ECO:0000256" key="4">
    <source>
        <dbReference type="HAMAP-Rule" id="MF_00171"/>
    </source>
</evidence>
<comment type="caution">
    <text evidence="7">The sequence shown here is derived from an EMBL/GenBank/DDBJ whole genome shotgun (WGS) entry which is preliminary data.</text>
</comment>
<comment type="subunit">
    <text evidence="4">Homodimer.</text>
</comment>
<keyword evidence="2 4" id="KW-0819">tRNA processing</keyword>